<feature type="transmembrane region" description="Helical" evidence="1">
    <location>
        <begin position="7"/>
        <end position="29"/>
    </location>
</feature>
<dbReference type="Proteomes" id="UP001258994">
    <property type="component" value="Chromosome"/>
</dbReference>
<protein>
    <recommendedName>
        <fullName evidence="4">Transglutaminase-like domain-containing protein</fullName>
    </recommendedName>
</protein>
<keyword evidence="1" id="KW-0472">Membrane</keyword>
<evidence type="ECO:0000313" key="2">
    <source>
        <dbReference type="EMBL" id="WNC72539.1"/>
    </source>
</evidence>
<evidence type="ECO:0008006" key="4">
    <source>
        <dbReference type="Google" id="ProtNLM"/>
    </source>
</evidence>
<keyword evidence="1" id="KW-1133">Transmembrane helix</keyword>
<accession>A0ABY9TUN3</accession>
<keyword evidence="1" id="KW-0812">Transmembrane</keyword>
<sequence>MMKKVNLAFTIAAFLISLILISINIYGLFQDIRPKVFFSDQLRFKQNDISLSYKQTINNIARNQNENDQQYAQKITPVIAQGVAHIHWKKFENTKFNQLIPVWENYILFLMGKFSGIPEYEKYHYSDYHRSLKRGIGICGDASMIMSQILDEHNIHNQLLSFPGHVIVSAKFKDGQEYLFDPDFGVYLPYSAEEISQNSSLVISHYKNAGYSNDDLKALTRIYSNNFERWNGVQHFVTKKYYFEYFSYFFIWAFPCLLLLVSAYLLYIRKKRSNS</sequence>
<reference evidence="3" key="1">
    <citation type="submission" date="2023-09" db="EMBL/GenBank/DDBJ databases">
        <authorList>
            <person name="Li S."/>
            <person name="Li X."/>
            <person name="Zhang C."/>
            <person name="Zhao Z."/>
        </authorList>
    </citation>
    <scope>NUCLEOTIDE SEQUENCE [LARGE SCALE GENOMIC DNA]</scope>
    <source>
        <strain evidence="3">SQ149</strain>
    </source>
</reference>
<evidence type="ECO:0000256" key="1">
    <source>
        <dbReference type="SAM" id="Phobius"/>
    </source>
</evidence>
<name>A0ABY9TUN3_9GAMM</name>
<gene>
    <name evidence="2" type="ORF">RGQ13_00775</name>
</gene>
<evidence type="ECO:0000313" key="3">
    <source>
        <dbReference type="Proteomes" id="UP001258994"/>
    </source>
</evidence>
<feature type="transmembrane region" description="Helical" evidence="1">
    <location>
        <begin position="245"/>
        <end position="267"/>
    </location>
</feature>
<dbReference type="RefSeq" id="WP_348391656.1">
    <property type="nucleotide sequence ID" value="NZ_CP134145.1"/>
</dbReference>
<proteinExistence type="predicted"/>
<organism evidence="2 3">
    <name type="scientific">Thalassotalea psychrophila</name>
    <dbReference type="NCBI Taxonomy" id="3065647"/>
    <lineage>
        <taxon>Bacteria</taxon>
        <taxon>Pseudomonadati</taxon>
        <taxon>Pseudomonadota</taxon>
        <taxon>Gammaproteobacteria</taxon>
        <taxon>Alteromonadales</taxon>
        <taxon>Colwelliaceae</taxon>
        <taxon>Thalassotalea</taxon>
    </lineage>
</organism>
<dbReference type="EMBL" id="CP134145">
    <property type="protein sequence ID" value="WNC72539.1"/>
    <property type="molecule type" value="Genomic_DNA"/>
</dbReference>
<keyword evidence="3" id="KW-1185">Reference proteome</keyword>